<dbReference type="Gene3D" id="3.40.50.2020">
    <property type="match status" value="1"/>
</dbReference>
<dbReference type="InterPro" id="IPR029057">
    <property type="entry name" value="PRTase-like"/>
</dbReference>
<evidence type="ECO:0000313" key="1">
    <source>
        <dbReference type="EMBL" id="OGZ71926.1"/>
    </source>
</evidence>
<comment type="caution">
    <text evidence="1">The sequence shown here is derived from an EMBL/GenBank/DDBJ whole genome shotgun (WGS) entry which is preliminary data.</text>
</comment>
<dbReference type="EMBL" id="MHPA01000032">
    <property type="protein sequence ID" value="OGZ71926.1"/>
    <property type="molecule type" value="Genomic_DNA"/>
</dbReference>
<proteinExistence type="predicted"/>
<accession>A0A1G2IAW1</accession>
<gene>
    <name evidence="1" type="ORF">A2908_02485</name>
</gene>
<reference evidence="1 2" key="1">
    <citation type="journal article" date="2016" name="Nat. Commun.">
        <title>Thousands of microbial genomes shed light on interconnected biogeochemical processes in an aquifer system.</title>
        <authorList>
            <person name="Anantharaman K."/>
            <person name="Brown C.T."/>
            <person name="Hug L.A."/>
            <person name="Sharon I."/>
            <person name="Castelle C.J."/>
            <person name="Probst A.J."/>
            <person name="Thomas B.C."/>
            <person name="Singh A."/>
            <person name="Wilkins M.J."/>
            <person name="Karaoz U."/>
            <person name="Brodie E.L."/>
            <person name="Williams K.H."/>
            <person name="Hubbard S.S."/>
            <person name="Banfield J.F."/>
        </authorList>
    </citation>
    <scope>NUCLEOTIDE SEQUENCE [LARGE SCALE GENOMIC DNA]</scope>
</reference>
<organism evidence="1 2">
    <name type="scientific">Candidatus Staskawiczbacteria bacterium RIFCSPLOWO2_01_FULL_38_12b</name>
    <dbReference type="NCBI Taxonomy" id="1802214"/>
    <lineage>
        <taxon>Bacteria</taxon>
        <taxon>Candidatus Staskawicziibacteriota</taxon>
    </lineage>
</organism>
<dbReference type="Proteomes" id="UP000176774">
    <property type="component" value="Unassembled WGS sequence"/>
</dbReference>
<name>A0A1G2IAW1_9BACT</name>
<protein>
    <recommendedName>
        <fullName evidence="3">Phosphoribosyltransferase domain-containing protein</fullName>
    </recommendedName>
</protein>
<dbReference type="STRING" id="1802214.A2908_02485"/>
<sequence length="230" mass="26472">MYTAIQLLRLNVGGFNWDLTEEEILEFFDSCDAYWMHNEDPTMPHAQLTSGLCSNGYFNVPEVLQYPGVCEVLADQLRRKLELELTDCFRWVVGSAYSAITFSYEMAKLFKVKHGFAHKGESQQMIWRDGVIRPDESVLQIEELITTEKTLRGVRKAIDEAHGNGNVRFLPVVGCIVHRPASLLEVTDIKIVSLIQREIWKVKPEHCPLCEAGSPRLKPKEHWRELTKKR</sequence>
<evidence type="ECO:0008006" key="3">
    <source>
        <dbReference type="Google" id="ProtNLM"/>
    </source>
</evidence>
<dbReference type="SUPFAM" id="SSF53271">
    <property type="entry name" value="PRTase-like"/>
    <property type="match status" value="1"/>
</dbReference>
<evidence type="ECO:0000313" key="2">
    <source>
        <dbReference type="Proteomes" id="UP000176774"/>
    </source>
</evidence>
<dbReference type="AlphaFoldDB" id="A0A1G2IAW1"/>